<feature type="region of interest" description="Disordered" evidence="1">
    <location>
        <begin position="1"/>
        <end position="51"/>
    </location>
</feature>
<sequence length="51" mass="5786">MAPKRATEGTSSKDHQVKKRKGFGPNTLPEGPWRRKGKEYDPNLTPLKTIH</sequence>
<proteinExistence type="predicted"/>
<protein>
    <submittedName>
        <fullName evidence="2">Uncharacterized protein</fullName>
    </submittedName>
</protein>
<comment type="caution">
    <text evidence="2">The sequence shown here is derived from an EMBL/GenBank/DDBJ whole genome shotgun (WGS) entry which is preliminary data.</text>
</comment>
<name>A0AAD8XK73_GLOAC</name>
<reference evidence="2" key="1">
    <citation type="submission" date="2021-12" db="EMBL/GenBank/DDBJ databases">
        <title>Comparative genomics, transcriptomics and evolutionary studies reveal genomic signatures of adaptation to plant cell wall in hemibiotrophic fungi.</title>
        <authorList>
            <consortium name="DOE Joint Genome Institute"/>
            <person name="Baroncelli R."/>
            <person name="Diaz J.F."/>
            <person name="Benocci T."/>
            <person name="Peng M."/>
            <person name="Battaglia E."/>
            <person name="Haridas S."/>
            <person name="Andreopoulos W."/>
            <person name="Labutti K."/>
            <person name="Pangilinan J."/>
            <person name="Floch G.L."/>
            <person name="Makela M.R."/>
            <person name="Henrissat B."/>
            <person name="Grigoriev I.V."/>
            <person name="Crouch J.A."/>
            <person name="De Vries R.P."/>
            <person name="Sukno S.A."/>
            <person name="Thon M.R."/>
        </authorList>
    </citation>
    <scope>NUCLEOTIDE SEQUENCE</scope>
    <source>
        <strain evidence="2">CBS 112980</strain>
    </source>
</reference>
<organism evidence="2 3">
    <name type="scientific">Glomerella acutata</name>
    <name type="common">Colletotrichum acutatum</name>
    <dbReference type="NCBI Taxonomy" id="27357"/>
    <lineage>
        <taxon>Eukaryota</taxon>
        <taxon>Fungi</taxon>
        <taxon>Dikarya</taxon>
        <taxon>Ascomycota</taxon>
        <taxon>Pezizomycotina</taxon>
        <taxon>Sordariomycetes</taxon>
        <taxon>Hypocreomycetidae</taxon>
        <taxon>Glomerellales</taxon>
        <taxon>Glomerellaceae</taxon>
        <taxon>Colletotrichum</taxon>
        <taxon>Colletotrichum acutatum species complex</taxon>
    </lineage>
</organism>
<evidence type="ECO:0000256" key="1">
    <source>
        <dbReference type="SAM" id="MobiDB-lite"/>
    </source>
</evidence>
<evidence type="ECO:0000313" key="3">
    <source>
        <dbReference type="Proteomes" id="UP001244207"/>
    </source>
</evidence>
<evidence type="ECO:0000313" key="2">
    <source>
        <dbReference type="EMBL" id="KAK1728877.1"/>
    </source>
</evidence>
<accession>A0AAD8XK73</accession>
<feature type="compositionally biased region" description="Basic and acidic residues" evidence="1">
    <location>
        <begin position="1"/>
        <end position="15"/>
    </location>
</feature>
<gene>
    <name evidence="2" type="ORF">BDZ83DRAFT_607313</name>
</gene>
<dbReference type="GeneID" id="85391321"/>
<dbReference type="Proteomes" id="UP001244207">
    <property type="component" value="Unassembled WGS sequence"/>
</dbReference>
<dbReference type="AlphaFoldDB" id="A0AAD8XK73"/>
<dbReference type="RefSeq" id="XP_060368932.1">
    <property type="nucleotide sequence ID" value="XM_060507422.1"/>
</dbReference>
<keyword evidence="3" id="KW-1185">Reference proteome</keyword>
<dbReference type="EMBL" id="JAHMHS010000014">
    <property type="protein sequence ID" value="KAK1728877.1"/>
    <property type="molecule type" value="Genomic_DNA"/>
</dbReference>